<dbReference type="EMBL" id="JASBWS010000045">
    <property type="protein sequence ID" value="KAJ9105899.1"/>
    <property type="molecule type" value="Genomic_DNA"/>
</dbReference>
<comment type="caution">
    <text evidence="1">The sequence shown here is derived from an EMBL/GenBank/DDBJ whole genome shotgun (WGS) entry which is preliminary data.</text>
</comment>
<dbReference type="Proteomes" id="UP001230649">
    <property type="component" value="Unassembled WGS sequence"/>
</dbReference>
<gene>
    <name evidence="1" type="ORF">QFC20_004136</name>
</gene>
<evidence type="ECO:0000313" key="1">
    <source>
        <dbReference type="EMBL" id="KAJ9105899.1"/>
    </source>
</evidence>
<protein>
    <submittedName>
        <fullName evidence="1">Uncharacterized protein</fullName>
    </submittedName>
</protein>
<reference evidence="1" key="1">
    <citation type="submission" date="2023-04" db="EMBL/GenBank/DDBJ databases">
        <title>Draft Genome sequencing of Naganishia species isolated from polar environments using Oxford Nanopore Technology.</title>
        <authorList>
            <person name="Leo P."/>
            <person name="Venkateswaran K."/>
        </authorList>
    </citation>
    <scope>NUCLEOTIDE SEQUENCE</scope>
    <source>
        <strain evidence="1">MNA-CCFEE 5262</strain>
    </source>
</reference>
<keyword evidence="2" id="KW-1185">Reference proteome</keyword>
<evidence type="ECO:0000313" key="2">
    <source>
        <dbReference type="Proteomes" id="UP001230649"/>
    </source>
</evidence>
<sequence length="986" mass="105220">MDDDPWGSSADPWNKTNSDGATAQGANVVESLLPEDNDLDLGLSLAVPARGNSFSDADPWASPVKPTNNLETIPSPIAALDTELPTVDVPDFKNDISLPEWDAEDRVELPSVPDFEHGTSLPKVRWDTEDAADDNAWSVPKTAPQPTSSPMINERPLQPVSAEQVPLPDDEDTQLEEQHLSRLEDEQARGDSWSVAHIRDDDPDVIPVDLPSIAHPPPRFVEEDDIFNPFSQGDPSKGEEPEEKSRGFGESPQDDEDDAFGGFASGGIEEAHGQYGFAITAENDAYGGWGNEENVQGFSGAWGSGSAGAVDEDDDETAFQSSSRNHHDGISIKDDEGFHSVPSRGTNGATAEQLQEDEWEAERRRIASQEARAPIELITKLADKWKDVLHQVFTASEPLDTGKEVEDGLDPETMIRKDRLMRTLTELPDGMSIYVQPTQNTVTWALYQEYLTTVKLDPSASVLAKASAESVYRAARRKSQEDHDAWQTRSRLGESGGIDPSLNSASTLGQEAEGARPKWSLWSRKASTPIVPLTTSGGGLLEVKGLTPNPTGTPSDSQSRMSVQLASIPTSSRSTSPPTRSTELQTPSDHDVGAPDPAPSAVGRFLGRFRRPKTVTASMDISNKDLELSQDDFSFLADVPALPTKANVGAVDLLSLDDARPSEQMSSLEAMLNSTPLPLPPQLNPPPQPSASRGNSTALRGLPTASNAPPQYASKSNSMADLFGDLDLSNAKARKPSMPAPGGFGFDAFMNPSSSPVAQQNQPVQPPAMMLPKPLNARIDSKHSGFDMLASSEDDGFGDFKAQTQAKTSSIFDDFGDFEEFPINSSAKHKNVPTLHSASPSISHGAKATFPPQLGGPSVTDRVQASPSKLDHSSTAKLVQTAAQNPSKWPASISPSIPALPPPTSANIRKPAPIPAPLASGSRTGTPLNFDFLAAGPAMVAPPRSNNASPAMSLPATSDAGSRSQTPQLSKGQGLSASDLSFFDSL</sequence>
<accession>A0ACC2W3Y6</accession>
<organism evidence="1 2">
    <name type="scientific">Naganishia adeliensis</name>
    <dbReference type="NCBI Taxonomy" id="92952"/>
    <lineage>
        <taxon>Eukaryota</taxon>
        <taxon>Fungi</taxon>
        <taxon>Dikarya</taxon>
        <taxon>Basidiomycota</taxon>
        <taxon>Agaricomycotina</taxon>
        <taxon>Tremellomycetes</taxon>
        <taxon>Filobasidiales</taxon>
        <taxon>Filobasidiaceae</taxon>
        <taxon>Naganishia</taxon>
    </lineage>
</organism>
<name>A0ACC2W3Y6_9TREE</name>
<proteinExistence type="predicted"/>